<keyword evidence="1" id="KW-0472">Membrane</keyword>
<keyword evidence="1" id="KW-1133">Transmembrane helix</keyword>
<dbReference type="Proteomes" id="UP000019149">
    <property type="component" value="Unassembled WGS sequence"/>
</dbReference>
<dbReference type="AlphaFoldDB" id="W6UAA4"/>
<keyword evidence="1" id="KW-0812">Transmembrane</keyword>
<proteinExistence type="predicted"/>
<sequence length="87" mass="9790">MSTVYAPLSPPNSSPFRLTVLNASFLLCVLVCSSSSHVQVKPHFKSTEWSIKLVSAQRRYAEFLGMLVQSVYFASFPLTTWWILFSG</sequence>
<dbReference type="CTD" id="36345463"/>
<gene>
    <name evidence="2" type="ORF">EGR_09748</name>
</gene>
<dbReference type="KEGG" id="egl:EGR_09748"/>
<evidence type="ECO:0000256" key="1">
    <source>
        <dbReference type="SAM" id="Phobius"/>
    </source>
</evidence>
<dbReference type="EMBL" id="APAU02000164">
    <property type="protein sequence ID" value="EUB55402.1"/>
    <property type="molecule type" value="Genomic_DNA"/>
</dbReference>
<dbReference type="RefSeq" id="XP_024346598.1">
    <property type="nucleotide sequence ID" value="XM_024498997.1"/>
</dbReference>
<feature type="transmembrane region" description="Helical" evidence="1">
    <location>
        <begin position="20"/>
        <end position="40"/>
    </location>
</feature>
<accession>W6UAA4</accession>
<keyword evidence="3" id="KW-1185">Reference proteome</keyword>
<organism evidence="2 3">
    <name type="scientific">Echinococcus granulosus</name>
    <name type="common">Hydatid tapeworm</name>
    <dbReference type="NCBI Taxonomy" id="6210"/>
    <lineage>
        <taxon>Eukaryota</taxon>
        <taxon>Metazoa</taxon>
        <taxon>Spiralia</taxon>
        <taxon>Lophotrochozoa</taxon>
        <taxon>Platyhelminthes</taxon>
        <taxon>Cestoda</taxon>
        <taxon>Eucestoda</taxon>
        <taxon>Cyclophyllidea</taxon>
        <taxon>Taeniidae</taxon>
        <taxon>Echinococcus</taxon>
        <taxon>Echinococcus granulosus group</taxon>
    </lineage>
</organism>
<feature type="transmembrane region" description="Helical" evidence="1">
    <location>
        <begin position="60"/>
        <end position="84"/>
    </location>
</feature>
<reference evidence="2 3" key="1">
    <citation type="journal article" date="2013" name="Nat. Genet.">
        <title>The genome of the hydatid tapeworm Echinococcus granulosus.</title>
        <authorList>
            <person name="Zheng H."/>
            <person name="Zhang W."/>
            <person name="Zhang L."/>
            <person name="Zhang Z."/>
            <person name="Li J."/>
            <person name="Lu G."/>
            <person name="Zhu Y."/>
            <person name="Wang Y."/>
            <person name="Huang Y."/>
            <person name="Liu J."/>
            <person name="Kang H."/>
            <person name="Chen J."/>
            <person name="Wang L."/>
            <person name="Chen A."/>
            <person name="Yu S."/>
            <person name="Gao Z."/>
            <person name="Jin L."/>
            <person name="Gu W."/>
            <person name="Wang Z."/>
            <person name="Zhao L."/>
            <person name="Shi B."/>
            <person name="Wen H."/>
            <person name="Lin R."/>
            <person name="Jones M.K."/>
            <person name="Brejova B."/>
            <person name="Vinar T."/>
            <person name="Zhao G."/>
            <person name="McManus D.P."/>
            <person name="Chen Z."/>
            <person name="Zhou Y."/>
            <person name="Wang S."/>
        </authorList>
    </citation>
    <scope>NUCLEOTIDE SEQUENCE [LARGE SCALE GENOMIC DNA]</scope>
</reference>
<dbReference type="GeneID" id="36345463"/>
<evidence type="ECO:0000313" key="3">
    <source>
        <dbReference type="Proteomes" id="UP000019149"/>
    </source>
</evidence>
<evidence type="ECO:0000313" key="2">
    <source>
        <dbReference type="EMBL" id="EUB55402.1"/>
    </source>
</evidence>
<comment type="caution">
    <text evidence="2">The sequence shown here is derived from an EMBL/GenBank/DDBJ whole genome shotgun (WGS) entry which is preliminary data.</text>
</comment>
<name>W6UAA4_ECHGR</name>
<protein>
    <submittedName>
        <fullName evidence="2">Uncharacterized protein</fullName>
    </submittedName>
</protein>